<accession>A0A7Y7B7M7</accession>
<dbReference type="PANTHER" id="PTHR48050:SF13">
    <property type="entry name" value="STEROL 3-BETA-GLUCOSYLTRANSFERASE UGT80A2"/>
    <property type="match status" value="1"/>
</dbReference>
<dbReference type="Gene3D" id="3.40.50.2000">
    <property type="entry name" value="Glycogen Phosphorylase B"/>
    <property type="match status" value="2"/>
</dbReference>
<feature type="domain" description="Erythromycin biosynthesis protein CIII-like C-terminal" evidence="2">
    <location>
        <begin position="313"/>
        <end position="420"/>
    </location>
</feature>
<evidence type="ECO:0000313" key="3">
    <source>
        <dbReference type="EMBL" id="NVK80518.1"/>
    </source>
</evidence>
<dbReference type="FunFam" id="3.40.50.2000:FF:000072">
    <property type="entry name" value="Glycosyl transferase"/>
    <property type="match status" value="1"/>
</dbReference>
<evidence type="ECO:0000259" key="2">
    <source>
        <dbReference type="Pfam" id="PF06722"/>
    </source>
</evidence>
<gene>
    <name evidence="3" type="ORF">HG542_23070</name>
</gene>
<dbReference type="SUPFAM" id="SSF53756">
    <property type="entry name" value="UDP-Glycosyltransferase/glycogen phosphorylase"/>
    <property type="match status" value="1"/>
</dbReference>
<dbReference type="CDD" id="cd03784">
    <property type="entry name" value="GT1_Gtf-like"/>
    <property type="match status" value="1"/>
</dbReference>
<evidence type="ECO:0000256" key="1">
    <source>
        <dbReference type="ARBA" id="ARBA00022679"/>
    </source>
</evidence>
<dbReference type="RefSeq" id="WP_171084481.1">
    <property type="nucleotide sequence ID" value="NZ_BNBU01000011.1"/>
</dbReference>
<comment type="caution">
    <text evidence="3">The sequence shown here is derived from an EMBL/GenBank/DDBJ whole genome shotgun (WGS) entry which is preliminary data.</text>
</comment>
<dbReference type="Proteomes" id="UP000587462">
    <property type="component" value="Unassembled WGS sequence"/>
</dbReference>
<keyword evidence="1 3" id="KW-0808">Transferase</keyword>
<dbReference type="InterPro" id="IPR050426">
    <property type="entry name" value="Glycosyltransferase_28"/>
</dbReference>
<organism evidence="3 4">
    <name type="scientific">Streptomyces morookaense</name>
    <name type="common">Streptoverticillium morookaense</name>
    <dbReference type="NCBI Taxonomy" id="1970"/>
    <lineage>
        <taxon>Bacteria</taxon>
        <taxon>Bacillati</taxon>
        <taxon>Actinomycetota</taxon>
        <taxon>Actinomycetes</taxon>
        <taxon>Kitasatosporales</taxon>
        <taxon>Streptomycetaceae</taxon>
        <taxon>Streptomyces</taxon>
    </lineage>
</organism>
<evidence type="ECO:0000313" key="4">
    <source>
        <dbReference type="Proteomes" id="UP000587462"/>
    </source>
</evidence>
<dbReference type="InterPro" id="IPR002213">
    <property type="entry name" value="UDP_glucos_trans"/>
</dbReference>
<dbReference type="Pfam" id="PF06722">
    <property type="entry name" value="EryCIII-like_C"/>
    <property type="match status" value="1"/>
</dbReference>
<dbReference type="PANTHER" id="PTHR48050">
    <property type="entry name" value="STEROL 3-BETA-GLUCOSYLTRANSFERASE"/>
    <property type="match status" value="1"/>
</dbReference>
<dbReference type="AlphaFoldDB" id="A0A7Y7B7M7"/>
<dbReference type="GO" id="GO:0016758">
    <property type="term" value="F:hexosyltransferase activity"/>
    <property type="evidence" value="ECO:0007669"/>
    <property type="project" value="UniProtKB-ARBA"/>
</dbReference>
<protein>
    <submittedName>
        <fullName evidence="3">Glycosyltransferase</fullName>
    </submittedName>
</protein>
<dbReference type="GO" id="GO:0008194">
    <property type="term" value="F:UDP-glycosyltransferase activity"/>
    <property type="evidence" value="ECO:0007669"/>
    <property type="project" value="InterPro"/>
</dbReference>
<reference evidence="3 4" key="1">
    <citation type="submission" date="2020-04" db="EMBL/GenBank/DDBJ databases">
        <title>Draft Genome Sequence of Streptomyces morookaense DSM 40503, an 8-azaguanine-producing strain.</title>
        <authorList>
            <person name="Qi J."/>
            <person name="Gao J.-M."/>
        </authorList>
    </citation>
    <scope>NUCLEOTIDE SEQUENCE [LARGE SCALE GENOMIC DNA]</scope>
    <source>
        <strain evidence="3 4">DSM 40503</strain>
    </source>
</reference>
<sequence>MPRIIVAATPPHGHTAPLRVIAADLVDRGHEVAFLGGSRFAEEVAATGARFVPLPDEADFDDRTVDDCFPGRALVPPGPERLAFDLKHIFLDPVPAQYRALRELLTEVPADAVISDNFFRGTLALTLARPAAERPVTVSVGVAPPTMLSIDTAPFGLALPPRSDEAGRSRNAALNAEAAARAEPLRRYAADVFARIGTPLPDGPIGNVTVAVPDHYLQLTVPGFEYPRSDAPDSFRCIGALPVAGAPAGYEAPSWWPELTQDGRPVVVVTQGTLDNADLSALVAPAVRALADAEVLVVAATVRPDGPRVLEGLLGGLPDNVRAAGYVPFELLLPHADVLVSNSGYGGVHTALRHGVPLVVAGAGEDKPEVAARVQWSGTGIDLRTGRPGTADLRAAVDTVLTDSTYRARASALSSELAAHRPFDAIAELVDGPRAFTSGEGAS</sequence>
<proteinExistence type="predicted"/>
<dbReference type="GO" id="GO:0017000">
    <property type="term" value="P:antibiotic biosynthetic process"/>
    <property type="evidence" value="ECO:0007669"/>
    <property type="project" value="UniProtKB-ARBA"/>
</dbReference>
<name>A0A7Y7B7M7_STRMO</name>
<keyword evidence="4" id="KW-1185">Reference proteome</keyword>
<dbReference type="EMBL" id="JABBXF010000056">
    <property type="protein sequence ID" value="NVK80518.1"/>
    <property type="molecule type" value="Genomic_DNA"/>
</dbReference>
<dbReference type="InterPro" id="IPR010610">
    <property type="entry name" value="EryCIII-like_C"/>
</dbReference>